<evidence type="ECO:0000313" key="2">
    <source>
        <dbReference type="Proteomes" id="UP000050761"/>
    </source>
</evidence>
<sequence>MPATRSASSLAEAKTEQSIVDAMIRPLPAALDTALQGMVDSEILHSRDAKVLQAGRTNAIQYVWQDSSTQTAILTKKVNEGVAVLCSKLNETYSAVGELSHRFPESPKRPCSFLSGASTRGYHEISWRDAFQRAEGNFLIGCLDGIMRGKVEGLDEEGKKDSYGWLLI</sequence>
<gene>
    <name evidence="1" type="ORF">HPBE_LOCUS24409</name>
</gene>
<dbReference type="AlphaFoldDB" id="A0A183GNZ0"/>
<evidence type="ECO:0000313" key="1">
    <source>
        <dbReference type="EMBL" id="VDP44846.1"/>
    </source>
</evidence>
<reference evidence="1 2" key="1">
    <citation type="submission" date="2018-11" db="EMBL/GenBank/DDBJ databases">
        <authorList>
            <consortium name="Pathogen Informatics"/>
        </authorList>
    </citation>
    <scope>NUCLEOTIDE SEQUENCE [LARGE SCALE GENOMIC DNA]</scope>
</reference>
<dbReference type="EMBL" id="UZAH01036305">
    <property type="protein sequence ID" value="VDP44846.1"/>
    <property type="molecule type" value="Genomic_DNA"/>
</dbReference>
<dbReference type="Proteomes" id="UP000050761">
    <property type="component" value="Unassembled WGS sequence"/>
</dbReference>
<accession>A0A183GNZ0</accession>
<accession>A0A3P8HN50</accession>
<evidence type="ECO:0000313" key="3">
    <source>
        <dbReference type="WBParaSite" id="HPBE_0002441001-mRNA-1"/>
    </source>
</evidence>
<proteinExistence type="predicted"/>
<keyword evidence="2" id="KW-1185">Reference proteome</keyword>
<organism evidence="2 3">
    <name type="scientific">Heligmosomoides polygyrus</name>
    <name type="common">Parasitic roundworm</name>
    <dbReference type="NCBI Taxonomy" id="6339"/>
    <lineage>
        <taxon>Eukaryota</taxon>
        <taxon>Metazoa</taxon>
        <taxon>Ecdysozoa</taxon>
        <taxon>Nematoda</taxon>
        <taxon>Chromadorea</taxon>
        <taxon>Rhabditida</taxon>
        <taxon>Rhabditina</taxon>
        <taxon>Rhabditomorpha</taxon>
        <taxon>Strongyloidea</taxon>
        <taxon>Heligmosomidae</taxon>
        <taxon>Heligmosomoides</taxon>
    </lineage>
</organism>
<name>A0A183GNZ0_HELPZ</name>
<protein>
    <submittedName>
        <fullName evidence="3">Podospora anserina S mat+ genomic DNA chromosome 7, supercontig 1</fullName>
    </submittedName>
</protein>
<dbReference type="WBParaSite" id="HPBE_0002441001-mRNA-1">
    <property type="protein sequence ID" value="HPBE_0002441001-mRNA-1"/>
    <property type="gene ID" value="HPBE_0002441001"/>
</dbReference>
<reference evidence="3" key="2">
    <citation type="submission" date="2019-09" db="UniProtKB">
        <authorList>
            <consortium name="WormBaseParasite"/>
        </authorList>
    </citation>
    <scope>IDENTIFICATION</scope>
</reference>